<organism evidence="1 2">
    <name type="scientific">Meridianimarinicoccus aquatilis</name>
    <dbReference type="NCBI Taxonomy" id="2552766"/>
    <lineage>
        <taxon>Bacteria</taxon>
        <taxon>Pseudomonadati</taxon>
        <taxon>Pseudomonadota</taxon>
        <taxon>Alphaproteobacteria</taxon>
        <taxon>Rhodobacterales</taxon>
        <taxon>Paracoccaceae</taxon>
        <taxon>Meridianimarinicoccus</taxon>
    </lineage>
</organism>
<name>A0A4R6AV82_9RHOB</name>
<reference evidence="1 2" key="1">
    <citation type="submission" date="2019-03" db="EMBL/GenBank/DDBJ databases">
        <title>Rhodobacteraceae bacterium SM1902, a new member of the family Rhodobacteraceae isolated from Yantai.</title>
        <authorList>
            <person name="Sun Y."/>
        </authorList>
    </citation>
    <scope>NUCLEOTIDE SEQUENCE [LARGE SCALE GENOMIC DNA]</scope>
    <source>
        <strain evidence="1 2">SM1902</strain>
    </source>
</reference>
<protein>
    <submittedName>
        <fullName evidence="1">Uncharacterized protein</fullName>
    </submittedName>
</protein>
<proteinExistence type="predicted"/>
<dbReference type="RefSeq" id="WP_133342719.1">
    <property type="nucleotide sequence ID" value="NZ_SMZO01000018.1"/>
</dbReference>
<dbReference type="Proteomes" id="UP000294562">
    <property type="component" value="Unassembled WGS sequence"/>
</dbReference>
<sequence>MFAPHGFISLAEIVERLSEEANVWRLATPHSDDPKPGGEFDLETFSLNDENWERHVGYLRWLLSCFLNRHEKNLFVCSQNGTALKLSEALVQRHHVYDGPFDDTKFGWKSIAEHLSDPFTFISGTGYVIDIEQGRKWLAPEEMEFIVRVVERIDKCPVCWPLPTGSFEVNWRSLCGILPLGSSVERDMSPAAVSRRILELWSKNNSLNKSQLKELAAPAQSHRQFQLAWVMAAQENPDLTRPGRRGGKS</sequence>
<dbReference type="OrthoDB" id="5298492at2"/>
<evidence type="ECO:0000313" key="2">
    <source>
        <dbReference type="Proteomes" id="UP000294562"/>
    </source>
</evidence>
<comment type="caution">
    <text evidence="1">The sequence shown here is derived from an EMBL/GenBank/DDBJ whole genome shotgun (WGS) entry which is preliminary data.</text>
</comment>
<dbReference type="EMBL" id="SMZO01000018">
    <property type="protein sequence ID" value="TDL88017.1"/>
    <property type="molecule type" value="Genomic_DNA"/>
</dbReference>
<dbReference type="AlphaFoldDB" id="A0A4R6AV82"/>
<evidence type="ECO:0000313" key="1">
    <source>
        <dbReference type="EMBL" id="TDL88017.1"/>
    </source>
</evidence>
<keyword evidence="2" id="KW-1185">Reference proteome</keyword>
<accession>A0A4R6AV82</accession>
<gene>
    <name evidence="1" type="ORF">E2L05_09725</name>
</gene>